<keyword evidence="3" id="KW-1185">Reference proteome</keyword>
<feature type="compositionally biased region" description="Polar residues" evidence="1">
    <location>
        <begin position="158"/>
        <end position="185"/>
    </location>
</feature>
<name>F0XG50_GROCL</name>
<dbReference type="STRING" id="655863.F0XG50"/>
<dbReference type="RefSeq" id="XP_014172857.1">
    <property type="nucleotide sequence ID" value="XM_014317382.1"/>
</dbReference>
<protein>
    <submittedName>
        <fullName evidence="2">Arid bright domain containing protein</fullName>
    </submittedName>
</protein>
<evidence type="ECO:0000313" key="3">
    <source>
        <dbReference type="Proteomes" id="UP000007796"/>
    </source>
</evidence>
<sequence>MSSWLNEAAVQNHNGNGFPHINDPNASVGGIMDPSAFVANAAQFNPASANQFTNSQQMMALQNGAMRHASPSSFSNPMYQTNSVVPSKRPRPREDGVGASPRQNAGMLPTSRAETPQQAHFPAYTPGSHPQQNTPQSFQHLPPNGSANASPSPIMGNQIRSGSVPQRVSTTSPHPFSPASQNFVPQASPVPSEAAPQPNAYGTPSFAPVFNSNFASQPSAGRPSPNLQAPGV</sequence>
<feature type="region of interest" description="Disordered" evidence="1">
    <location>
        <begin position="64"/>
        <end position="232"/>
    </location>
</feature>
<feature type="compositionally biased region" description="Polar residues" evidence="1">
    <location>
        <begin position="210"/>
        <end position="219"/>
    </location>
</feature>
<feature type="compositionally biased region" description="Polar residues" evidence="1">
    <location>
        <begin position="128"/>
        <end position="139"/>
    </location>
</feature>
<feature type="compositionally biased region" description="Low complexity" evidence="1">
    <location>
        <begin position="142"/>
        <end position="153"/>
    </location>
</feature>
<dbReference type="HOGENOM" id="CLU_1194991_0_0_1"/>
<dbReference type="InParanoid" id="F0XG50"/>
<evidence type="ECO:0000313" key="2">
    <source>
        <dbReference type="EMBL" id="EFX03375.1"/>
    </source>
</evidence>
<feature type="compositionally biased region" description="Polar residues" evidence="1">
    <location>
        <begin position="70"/>
        <end position="85"/>
    </location>
</feature>
<dbReference type="eggNOG" id="KOG2744">
    <property type="taxonomic scope" value="Eukaryota"/>
</dbReference>
<accession>F0XG50</accession>
<evidence type="ECO:0000256" key="1">
    <source>
        <dbReference type="SAM" id="MobiDB-lite"/>
    </source>
</evidence>
<dbReference type="EMBL" id="GL629767">
    <property type="protein sequence ID" value="EFX03375.1"/>
    <property type="molecule type" value="Genomic_DNA"/>
</dbReference>
<dbReference type="Proteomes" id="UP000007796">
    <property type="component" value="Unassembled WGS sequence"/>
</dbReference>
<reference evidence="2 3" key="1">
    <citation type="journal article" date="2011" name="Proc. Natl. Acad. Sci. U.S.A.">
        <title>Genome and transcriptome analyses of the mountain pine beetle-fungal symbiont Grosmannia clavigera, a lodgepole pine pathogen.</title>
        <authorList>
            <person name="DiGuistini S."/>
            <person name="Wang Y."/>
            <person name="Liao N.Y."/>
            <person name="Taylor G."/>
            <person name="Tanguay P."/>
            <person name="Feau N."/>
            <person name="Henrissat B."/>
            <person name="Chan S.K."/>
            <person name="Hesse-Orce U."/>
            <person name="Alamouti S.M."/>
            <person name="Tsui C.K.M."/>
            <person name="Docking R.T."/>
            <person name="Levasseur A."/>
            <person name="Haridas S."/>
            <person name="Robertson G."/>
            <person name="Birol I."/>
            <person name="Holt R.A."/>
            <person name="Marra M.A."/>
            <person name="Hamelin R.C."/>
            <person name="Hirst M."/>
            <person name="Jones S.J.M."/>
            <person name="Bohlmann J."/>
            <person name="Breuil C."/>
        </authorList>
    </citation>
    <scope>NUCLEOTIDE SEQUENCE [LARGE SCALE GENOMIC DNA]</scope>
    <source>
        <strain evidence="3">kw1407 / UAMH 11150</strain>
    </source>
</reference>
<organism evidence="3">
    <name type="scientific">Grosmannia clavigera (strain kw1407 / UAMH 11150)</name>
    <name type="common">Blue stain fungus</name>
    <name type="synonym">Graphiocladiella clavigera</name>
    <dbReference type="NCBI Taxonomy" id="655863"/>
    <lineage>
        <taxon>Eukaryota</taxon>
        <taxon>Fungi</taxon>
        <taxon>Dikarya</taxon>
        <taxon>Ascomycota</taxon>
        <taxon>Pezizomycotina</taxon>
        <taxon>Sordariomycetes</taxon>
        <taxon>Sordariomycetidae</taxon>
        <taxon>Ophiostomatales</taxon>
        <taxon>Ophiostomataceae</taxon>
        <taxon>Leptographium</taxon>
    </lineage>
</organism>
<proteinExistence type="predicted"/>
<dbReference type="GeneID" id="25978746"/>
<dbReference type="AlphaFoldDB" id="F0XG50"/>
<dbReference type="OrthoDB" id="1938591at2759"/>
<gene>
    <name evidence="2" type="ORF">CMQ_5425</name>
</gene>